<dbReference type="Proteomes" id="UP001223802">
    <property type="component" value="Chromosome"/>
</dbReference>
<dbReference type="RefSeq" id="WP_306761491.1">
    <property type="nucleotide sequence ID" value="NZ_CP118224.1"/>
</dbReference>
<evidence type="ECO:0000313" key="5">
    <source>
        <dbReference type="Proteomes" id="UP001223802"/>
    </source>
</evidence>
<feature type="transmembrane region" description="Helical" evidence="2">
    <location>
        <begin position="12"/>
        <end position="30"/>
    </location>
</feature>
<gene>
    <name evidence="4" type="ORF">PU634_14590</name>
</gene>
<proteinExistence type="predicted"/>
<dbReference type="InterPro" id="IPR012677">
    <property type="entry name" value="Nucleotide-bd_a/b_plait_sf"/>
</dbReference>
<dbReference type="EMBL" id="CP118224">
    <property type="protein sequence ID" value="WMC10289.1"/>
    <property type="molecule type" value="Genomic_DNA"/>
</dbReference>
<dbReference type="InterPro" id="IPR000504">
    <property type="entry name" value="RRM_dom"/>
</dbReference>
<keyword evidence="2" id="KW-0812">Transmembrane</keyword>
<reference evidence="4 5" key="1">
    <citation type="submission" date="2023-02" db="EMBL/GenBank/DDBJ databases">
        <title>Complete genome sequence of a novel bacterium Oceanimonas sp. NTOU-MSR1 isolated from marine coast sediment.</title>
        <authorList>
            <person name="Yang H.-T."/>
            <person name="Chen Y.-L."/>
            <person name="Ho Y.-N."/>
        </authorList>
    </citation>
    <scope>NUCLEOTIDE SEQUENCE [LARGE SCALE GENOMIC DNA]</scope>
    <source>
        <strain evidence="4 5">NTOU-MSR1</strain>
    </source>
</reference>
<feature type="region of interest" description="Disordered" evidence="1">
    <location>
        <begin position="135"/>
        <end position="154"/>
    </location>
</feature>
<feature type="transmembrane region" description="Helical" evidence="2">
    <location>
        <begin position="36"/>
        <end position="55"/>
    </location>
</feature>
<dbReference type="PROSITE" id="PS50102">
    <property type="entry name" value="RRM"/>
    <property type="match status" value="1"/>
</dbReference>
<keyword evidence="5" id="KW-1185">Reference proteome</keyword>
<evidence type="ECO:0000256" key="1">
    <source>
        <dbReference type="SAM" id="MobiDB-lite"/>
    </source>
</evidence>
<organism evidence="4 5">
    <name type="scientific">Oceanimonas pelagia</name>
    <dbReference type="NCBI Taxonomy" id="3028314"/>
    <lineage>
        <taxon>Bacteria</taxon>
        <taxon>Pseudomonadati</taxon>
        <taxon>Pseudomonadota</taxon>
        <taxon>Gammaproteobacteria</taxon>
        <taxon>Aeromonadales</taxon>
        <taxon>Aeromonadaceae</taxon>
        <taxon>Oceanimonas</taxon>
    </lineage>
</organism>
<accession>A0AA50KMH9</accession>
<dbReference type="GO" id="GO:0003723">
    <property type="term" value="F:RNA binding"/>
    <property type="evidence" value="ECO:0007669"/>
    <property type="project" value="InterPro"/>
</dbReference>
<evidence type="ECO:0000256" key="2">
    <source>
        <dbReference type="SAM" id="Phobius"/>
    </source>
</evidence>
<protein>
    <submittedName>
        <fullName evidence="4">RNA-binding protein</fullName>
    </submittedName>
</protein>
<keyword evidence="2" id="KW-0472">Membrane</keyword>
<evidence type="ECO:0000313" key="4">
    <source>
        <dbReference type="EMBL" id="WMC10289.1"/>
    </source>
</evidence>
<dbReference type="Gene3D" id="3.30.70.330">
    <property type="match status" value="1"/>
</dbReference>
<name>A0AA50KMH9_9GAMM</name>
<feature type="domain" description="RRM" evidence="3">
    <location>
        <begin position="66"/>
        <end position="143"/>
    </location>
</feature>
<keyword evidence="2" id="KW-1133">Transmembrane helix</keyword>
<dbReference type="AlphaFoldDB" id="A0AA50KMH9"/>
<dbReference type="SMART" id="SM00360">
    <property type="entry name" value="RRM"/>
    <property type="match status" value="1"/>
</dbReference>
<evidence type="ECO:0000259" key="3">
    <source>
        <dbReference type="PROSITE" id="PS50102"/>
    </source>
</evidence>
<dbReference type="PANTHER" id="PTHR15241">
    <property type="entry name" value="TRANSFORMER-2-RELATED"/>
    <property type="match status" value="1"/>
</dbReference>
<dbReference type="PANTHER" id="PTHR15241:SF304">
    <property type="entry name" value="RRM DOMAIN-CONTAINING PROTEIN"/>
    <property type="match status" value="1"/>
</dbReference>
<sequence>MKLFQHSPFIQSVLLALLLALAGGGLIAISTTSLSYALWFAFGATLGGAVVPLLIRKPALSVVTTTTLYVGNLPYRANEAVVRALFEQFGQVLSVRLMKDRNTGKRRGFGFVEMPSDAADKARKALNDTEFQQRTLKVREANERKDDEENDTTA</sequence>
<dbReference type="InterPro" id="IPR035979">
    <property type="entry name" value="RBD_domain_sf"/>
</dbReference>
<dbReference type="KEGG" id="ope:PU634_14590"/>
<dbReference type="Pfam" id="PF00076">
    <property type="entry name" value="RRM_1"/>
    <property type="match status" value="1"/>
</dbReference>
<feature type="compositionally biased region" description="Basic and acidic residues" evidence="1">
    <location>
        <begin position="137"/>
        <end position="147"/>
    </location>
</feature>
<dbReference type="SUPFAM" id="SSF54928">
    <property type="entry name" value="RNA-binding domain, RBD"/>
    <property type="match status" value="1"/>
</dbReference>